<accession>A0AAW0AUI8</accession>
<reference evidence="1 2" key="1">
    <citation type="submission" date="2024-01" db="EMBL/GenBank/DDBJ databases">
        <title>A draft genome for a cacao thread blight-causing isolate of Paramarasmius palmivorus.</title>
        <authorList>
            <person name="Baruah I.K."/>
            <person name="Bukari Y."/>
            <person name="Amoako-Attah I."/>
            <person name="Meinhardt L.W."/>
            <person name="Bailey B.A."/>
            <person name="Cohen S.P."/>
        </authorList>
    </citation>
    <scope>NUCLEOTIDE SEQUENCE [LARGE SCALE GENOMIC DNA]</scope>
    <source>
        <strain evidence="1 2">GH-12</strain>
    </source>
</reference>
<evidence type="ECO:0000313" key="2">
    <source>
        <dbReference type="Proteomes" id="UP001383192"/>
    </source>
</evidence>
<dbReference type="Proteomes" id="UP001383192">
    <property type="component" value="Unassembled WGS sequence"/>
</dbReference>
<evidence type="ECO:0000313" key="1">
    <source>
        <dbReference type="EMBL" id="KAK7016767.1"/>
    </source>
</evidence>
<protein>
    <submittedName>
        <fullName evidence="1">Uncharacterized protein</fullName>
    </submittedName>
</protein>
<dbReference type="AlphaFoldDB" id="A0AAW0AUI8"/>
<gene>
    <name evidence="1" type="ORF">VNI00_018820</name>
</gene>
<organism evidence="1 2">
    <name type="scientific">Paramarasmius palmivorus</name>
    <dbReference type="NCBI Taxonomy" id="297713"/>
    <lineage>
        <taxon>Eukaryota</taxon>
        <taxon>Fungi</taxon>
        <taxon>Dikarya</taxon>
        <taxon>Basidiomycota</taxon>
        <taxon>Agaricomycotina</taxon>
        <taxon>Agaricomycetes</taxon>
        <taxon>Agaricomycetidae</taxon>
        <taxon>Agaricales</taxon>
        <taxon>Marasmiineae</taxon>
        <taxon>Marasmiaceae</taxon>
        <taxon>Paramarasmius</taxon>
    </lineage>
</organism>
<comment type="caution">
    <text evidence="1">The sequence shown here is derived from an EMBL/GenBank/DDBJ whole genome shotgun (WGS) entry which is preliminary data.</text>
</comment>
<keyword evidence="2" id="KW-1185">Reference proteome</keyword>
<sequence length="130" mass="14683">MSTFRAQAHAWPFGLMVGKSVINTFGGEHVRYRWVLGTASAINRMKPLSEHRAAELTARALRRLTGELDLFYRLSDTSKPLALSQCKHSRTPVRTKYLPTDARRGYYEYFEVAREGEGDDAAFESGPGWA</sequence>
<dbReference type="EMBL" id="JAYKXP010000277">
    <property type="protein sequence ID" value="KAK7016767.1"/>
    <property type="molecule type" value="Genomic_DNA"/>
</dbReference>
<name>A0AAW0AUI8_9AGAR</name>
<proteinExistence type="predicted"/>